<dbReference type="Gene3D" id="3.40.50.410">
    <property type="entry name" value="von Willebrand factor, type A domain"/>
    <property type="match status" value="1"/>
</dbReference>
<evidence type="ECO:0000256" key="3">
    <source>
        <dbReference type="ARBA" id="ARBA00022729"/>
    </source>
</evidence>
<evidence type="ECO:0000256" key="2">
    <source>
        <dbReference type="ARBA" id="ARBA00022525"/>
    </source>
</evidence>
<dbReference type="Proteomes" id="UP000662973">
    <property type="component" value="Chromosome"/>
</dbReference>
<reference evidence="7 8" key="1">
    <citation type="submission" date="2020-11" db="EMBL/GenBank/DDBJ databases">
        <title>Carbohydrate-dependent, anaerobic sulfur respiration: A novel catabolism in halophilic archaea.</title>
        <authorList>
            <person name="Sorokin D.Y."/>
            <person name="Messina E."/>
            <person name="Smedile F."/>
            <person name="La Cono V."/>
            <person name="Hallsworth J.E."/>
            <person name="Yakimov M.M."/>
        </authorList>
    </citation>
    <scope>NUCLEOTIDE SEQUENCE [LARGE SCALE GENOMIC DNA]</scope>
    <source>
        <strain evidence="7 8">HSR12-2</strain>
    </source>
</reference>
<dbReference type="InterPro" id="IPR036465">
    <property type="entry name" value="vWFA_dom_sf"/>
</dbReference>
<keyword evidence="4" id="KW-0106">Calcium</keyword>
<dbReference type="Pfam" id="PF18884">
    <property type="entry name" value="TSP3_bac"/>
    <property type="match status" value="1"/>
</dbReference>
<dbReference type="EMBL" id="CP064788">
    <property type="protein sequence ID" value="QSG07521.1"/>
    <property type="molecule type" value="Genomic_DNA"/>
</dbReference>
<dbReference type="KEGG" id="hds:HSR122_0099"/>
<dbReference type="InterPro" id="IPR050525">
    <property type="entry name" value="ECM_Assembly_Org"/>
</dbReference>
<feature type="region of interest" description="Disordered" evidence="5">
    <location>
        <begin position="441"/>
        <end position="460"/>
    </location>
</feature>
<evidence type="ECO:0000256" key="1">
    <source>
        <dbReference type="ARBA" id="ARBA00004613"/>
    </source>
</evidence>
<feature type="region of interest" description="Disordered" evidence="5">
    <location>
        <begin position="42"/>
        <end position="91"/>
    </location>
</feature>
<accession>A0A897N4W3</accession>
<organism evidence="7 8">
    <name type="scientific">Halapricum desulfuricans</name>
    <dbReference type="NCBI Taxonomy" id="2841257"/>
    <lineage>
        <taxon>Archaea</taxon>
        <taxon>Methanobacteriati</taxon>
        <taxon>Methanobacteriota</taxon>
        <taxon>Stenosarchaea group</taxon>
        <taxon>Halobacteria</taxon>
        <taxon>Halobacteriales</taxon>
        <taxon>Haloarculaceae</taxon>
        <taxon>Halapricum</taxon>
    </lineage>
</organism>
<keyword evidence="3" id="KW-0732">Signal</keyword>
<dbReference type="AlphaFoldDB" id="A0A897N4W3"/>
<dbReference type="InterPro" id="IPR059100">
    <property type="entry name" value="TSP3_bac"/>
</dbReference>
<evidence type="ECO:0000256" key="4">
    <source>
        <dbReference type="ARBA" id="ARBA00022837"/>
    </source>
</evidence>
<proteinExistence type="predicted"/>
<keyword evidence="2" id="KW-0964">Secreted</keyword>
<dbReference type="InterPro" id="IPR002035">
    <property type="entry name" value="VWF_A"/>
</dbReference>
<gene>
    <name evidence="7" type="ORF">HSR122_0099</name>
</gene>
<feature type="domain" description="VWFA" evidence="6">
    <location>
        <begin position="198"/>
        <end position="363"/>
    </location>
</feature>
<feature type="region of interest" description="Disordered" evidence="5">
    <location>
        <begin position="525"/>
        <end position="556"/>
    </location>
</feature>
<evidence type="ECO:0000313" key="7">
    <source>
        <dbReference type="EMBL" id="QSG07521.1"/>
    </source>
</evidence>
<dbReference type="SMART" id="SM00327">
    <property type="entry name" value="VWA"/>
    <property type="match status" value="1"/>
</dbReference>
<protein>
    <submittedName>
        <fullName evidence="7">VWFA domain containing protein</fullName>
    </submittedName>
</protein>
<dbReference type="PROSITE" id="PS50234">
    <property type="entry name" value="VWFA"/>
    <property type="match status" value="1"/>
</dbReference>
<dbReference type="PANTHER" id="PTHR24020:SF87">
    <property type="entry name" value="COLLAGEN ALPHA-1(VI) CHAIN-LIKE"/>
    <property type="match status" value="1"/>
</dbReference>
<dbReference type="PANTHER" id="PTHR24020">
    <property type="entry name" value="COLLAGEN ALPHA"/>
    <property type="match status" value="1"/>
</dbReference>
<dbReference type="SUPFAM" id="SSF53300">
    <property type="entry name" value="vWA-like"/>
    <property type="match status" value="1"/>
</dbReference>
<evidence type="ECO:0000313" key="8">
    <source>
        <dbReference type="Proteomes" id="UP000662973"/>
    </source>
</evidence>
<comment type="subcellular location">
    <subcellularLocation>
        <location evidence="1">Secreted</location>
    </subcellularLocation>
</comment>
<dbReference type="Pfam" id="PF00092">
    <property type="entry name" value="VWA"/>
    <property type="match status" value="1"/>
</dbReference>
<evidence type="ECO:0000256" key="5">
    <source>
        <dbReference type="SAM" id="MobiDB-lite"/>
    </source>
</evidence>
<sequence>MRFENLTQNATVTALAPSAHDDERSVTVTRTLNLSNIEVLRTSPAPDEHRNVSITDDSSGVTVEASGEGLSRGSLRIEDETPASNSSYRAGPMVRIESERPIENATVHVPITGDVSPESNLSVYTWDPTSVEPWTAVETDIDPDAGIATAEVDHFSYFSVFRVEAWNDTTSDTISLEDEHVEGNLTGNVSTGDPLKAEFAFVIDTSGSMGGERIRYARDAARRFVGALFEDERAGLATFDDHGRLVAGLTTGHAALNRTLSSLGTGGSTNTGGGLQAGIDELTTNGWDNRSKEMLLLADGGTNTGPNPVSVAETAAEHNITVNTVGVGSGIDENELRSIAGATGGDFYHVQSAEDLPETFERVAENRSISLKDSDGDSIPDAVEQMDLRMPTGGPGVVGEPLHLDPFAKDTSGNGIWDNDTVDVEYRVVGDDNETKLHAQVTDAKSHPARLDTTGNGLPDREQIEGWEIQYTPDREHTRTLMEDLADAEDFSELDDPEAYFEIETGAANPLVEDTDGDGLTDLEERQLGTNPSVGDTTGDGISDSRAVSGDADPTLYDITPPELDVYYVAWEKQPWSFDTDYEVQFAAEDPAGLGSATVLRGGDTETNHHLTGRHDSVTSEFTTGAFDTVTDFYSGTSITVEASDRNDNTAKALAIQRHDVFGQVATKLSAEGIVGYEQTKSLGTLSGLSTGGVETAEMLQAMVTDPVGYLKTTAQVVSQLDEMDELIRQLPASVETQQKRNNPHEEGTQAYRAYRQGWYEGYLGYLVLETALPSGQLGKAAKSSSKFQRAVQTLDKAGRLILPAVSS</sequence>
<feature type="compositionally biased region" description="Polar residues" evidence="5">
    <location>
        <begin position="52"/>
        <end position="61"/>
    </location>
</feature>
<keyword evidence="8" id="KW-1185">Reference proteome</keyword>
<name>A0A897N4W3_9EURY</name>
<evidence type="ECO:0000259" key="6">
    <source>
        <dbReference type="PROSITE" id="PS50234"/>
    </source>
</evidence>